<feature type="domain" description="GCF C-terminal" evidence="5">
    <location>
        <begin position="501"/>
        <end position="703"/>
    </location>
</feature>
<accession>A0A9N8ZVU2</accession>
<dbReference type="InterPro" id="IPR022783">
    <property type="entry name" value="GCFC_dom"/>
</dbReference>
<dbReference type="Proteomes" id="UP000789570">
    <property type="component" value="Unassembled WGS sequence"/>
</dbReference>
<name>A0A9N8ZVU2_9GLOM</name>
<dbReference type="EMBL" id="CAJVPQ010000772">
    <property type="protein sequence ID" value="CAG8509101.1"/>
    <property type="molecule type" value="Genomic_DNA"/>
</dbReference>
<feature type="compositionally biased region" description="Basic residues" evidence="4">
    <location>
        <begin position="61"/>
        <end position="72"/>
    </location>
</feature>
<protein>
    <submittedName>
        <fullName evidence="6">16897_t:CDS:1</fullName>
    </submittedName>
</protein>
<dbReference type="PANTHER" id="PTHR12214">
    <property type="entry name" value="GC-RICH SEQUENCE DNA-BINDING FACTOR"/>
    <property type="match status" value="1"/>
</dbReference>
<dbReference type="OrthoDB" id="429427at2759"/>
<dbReference type="Pfam" id="PF15458">
    <property type="entry name" value="NTR2"/>
    <property type="match status" value="2"/>
</dbReference>
<dbReference type="InterPro" id="IPR012890">
    <property type="entry name" value="GCFC2-like"/>
</dbReference>
<keyword evidence="7" id="KW-1185">Reference proteome</keyword>
<reference evidence="6" key="1">
    <citation type="submission" date="2021-06" db="EMBL/GenBank/DDBJ databases">
        <authorList>
            <person name="Kallberg Y."/>
            <person name="Tangrot J."/>
            <person name="Rosling A."/>
        </authorList>
    </citation>
    <scope>NUCLEOTIDE SEQUENCE</scope>
    <source>
        <strain evidence="6">UK204</strain>
    </source>
</reference>
<evidence type="ECO:0000313" key="7">
    <source>
        <dbReference type="Proteomes" id="UP000789570"/>
    </source>
</evidence>
<proteinExistence type="inferred from homology"/>
<dbReference type="InterPro" id="IPR028211">
    <property type="entry name" value="Ntr2"/>
</dbReference>
<evidence type="ECO:0000259" key="5">
    <source>
        <dbReference type="Pfam" id="PF07842"/>
    </source>
</evidence>
<sequence length="748" mass="86704">MFKKRAKRIRTKINDEEEISIDAIPAVNSETEKDQKKKVKGKTKEEQEEAFQITKSAASRRLTKSKSKKLHLDHKSIPQNSDPVITSSYTEEILSELRANTPATPASFQSQDNIGEKFPLTLDPNFDIPDAGAINAAKKEREMRRKKGLSDTLEYIPLSEDTDVITSSGKKMESRLVREEDELGEADEVHESINLSNAKFALGGFSHGVVVDLSNQNIANTITILSCRLFRYSKKECSFKLISKLCNVYIELEQYLNEKLAIGKKAKREQERLKKVDIEEMIMDVNFEEEDVELLQREFEAMKAGGHNPKKSSKRKFDKTQPIVRARMPIIVPVPTLNEVQSNLESQLMDLQVLHSNHQAELIQIQKDIDSLTSSNTQIEVEMQNTKKRYNYFQDLKTFVENLVEFLDDKFPTLEKLENDYLEVLTEKSQLIMQRIIKEDSEDIALFINMNIKGERRRQIQSDEIKEEGFSTDEEFYDKEIEKEIYGKIDVIEDFKSIAFVKSKFVSWKTEFNNDYTKAYGGLSLPGVFEFYVRYEMMLCNLLKINDIDDMEWYKVISEYSAESSKDQMETDDDFTVLTKVLEKIVLSRIEHLVKTLNPYSSRQTKSLVDFLKKTLKYVDRNSKKFQDIIIAVSKCFQNVVESLETIPENINIQFSDPHDSILVTRNRYFGRKYKLLENLIMWKEFVPIDIIRSLSIDYLLNRHLLHILKNSSLNTDSAKYQKILITIPRDWLHPSSLETLARGAAGY</sequence>
<dbReference type="GO" id="GO:0003677">
    <property type="term" value="F:DNA binding"/>
    <property type="evidence" value="ECO:0007669"/>
    <property type="project" value="InterPro"/>
</dbReference>
<dbReference type="GO" id="GO:0000390">
    <property type="term" value="P:spliceosomal complex disassembly"/>
    <property type="evidence" value="ECO:0007669"/>
    <property type="project" value="InterPro"/>
</dbReference>
<evidence type="ECO:0000256" key="3">
    <source>
        <dbReference type="ARBA" id="ARBA00023242"/>
    </source>
</evidence>
<organism evidence="6 7">
    <name type="scientific">Funneliformis caledonium</name>
    <dbReference type="NCBI Taxonomy" id="1117310"/>
    <lineage>
        <taxon>Eukaryota</taxon>
        <taxon>Fungi</taxon>
        <taxon>Fungi incertae sedis</taxon>
        <taxon>Mucoromycota</taxon>
        <taxon>Glomeromycotina</taxon>
        <taxon>Glomeromycetes</taxon>
        <taxon>Glomerales</taxon>
        <taxon>Glomeraceae</taxon>
        <taxon>Funneliformis</taxon>
    </lineage>
</organism>
<comment type="caution">
    <text evidence="6">The sequence shown here is derived from an EMBL/GenBank/DDBJ whole genome shotgun (WGS) entry which is preliminary data.</text>
</comment>
<evidence type="ECO:0000256" key="1">
    <source>
        <dbReference type="ARBA" id="ARBA00004123"/>
    </source>
</evidence>
<feature type="region of interest" description="Disordered" evidence="4">
    <location>
        <begin position="26"/>
        <end position="83"/>
    </location>
</feature>
<evidence type="ECO:0000313" key="6">
    <source>
        <dbReference type="EMBL" id="CAG8509101.1"/>
    </source>
</evidence>
<dbReference type="GO" id="GO:0071008">
    <property type="term" value="C:U2-type post-mRNA release spliceosomal complex"/>
    <property type="evidence" value="ECO:0007669"/>
    <property type="project" value="InterPro"/>
</dbReference>
<dbReference type="PANTHER" id="PTHR12214:SF0">
    <property type="entry name" value="LD29489P"/>
    <property type="match status" value="1"/>
</dbReference>
<gene>
    <name evidence="6" type="ORF">FCALED_LOCUS4102</name>
</gene>
<evidence type="ECO:0000256" key="4">
    <source>
        <dbReference type="SAM" id="MobiDB-lite"/>
    </source>
</evidence>
<dbReference type="AlphaFoldDB" id="A0A9N8ZVU2"/>
<dbReference type="Pfam" id="PF07842">
    <property type="entry name" value="GCFC"/>
    <property type="match status" value="1"/>
</dbReference>
<keyword evidence="3" id="KW-0539">Nucleus</keyword>
<evidence type="ECO:0000256" key="2">
    <source>
        <dbReference type="ARBA" id="ARBA00010801"/>
    </source>
</evidence>
<comment type="subcellular location">
    <subcellularLocation>
        <location evidence="1">Nucleus</location>
    </subcellularLocation>
</comment>
<comment type="similarity">
    <text evidence="2">Belongs to the GCF family.</text>
</comment>